<evidence type="ECO:0000256" key="3">
    <source>
        <dbReference type="ARBA" id="ARBA00023004"/>
    </source>
</evidence>
<keyword evidence="7" id="KW-1185">Reference proteome</keyword>
<accession>A0A811NAG4</accession>
<dbReference type="OrthoDB" id="288590at2759"/>
<sequence length="100" mass="11456">MAAGSRLDLASPDPRAAAKSIRQVPSSIRAPLLFIRVRGVRVLLRDQPREFADSRKFFEQTMEEKMALGKNSRYRGYTWPYSEKVDDSPESRGQDRSSHE</sequence>
<evidence type="ECO:0000313" key="6">
    <source>
        <dbReference type="EMBL" id="CAD6219091.1"/>
    </source>
</evidence>
<feature type="region of interest" description="Disordered" evidence="4">
    <location>
        <begin position="1"/>
        <end position="22"/>
    </location>
</feature>
<feature type="region of interest" description="Disordered" evidence="4">
    <location>
        <begin position="80"/>
        <end position="100"/>
    </location>
</feature>
<dbReference type="GO" id="GO:0016491">
    <property type="term" value="F:oxidoreductase activity"/>
    <property type="evidence" value="ECO:0007669"/>
    <property type="project" value="UniProtKB-KW"/>
</dbReference>
<keyword evidence="2" id="KW-0560">Oxidoreductase</keyword>
<dbReference type="Proteomes" id="UP000604825">
    <property type="component" value="Unassembled WGS sequence"/>
</dbReference>
<dbReference type="GO" id="GO:0046872">
    <property type="term" value="F:metal ion binding"/>
    <property type="evidence" value="ECO:0007669"/>
    <property type="project" value="UniProtKB-KW"/>
</dbReference>
<feature type="domain" description="Non-haem dioxygenase N-terminal" evidence="5">
    <location>
        <begin position="48"/>
        <end position="88"/>
    </location>
</feature>
<dbReference type="Gene3D" id="2.60.120.330">
    <property type="entry name" value="B-lactam Antibiotic, Isopenicillin N Synthase, Chain"/>
    <property type="match status" value="1"/>
</dbReference>
<proteinExistence type="predicted"/>
<keyword evidence="1" id="KW-0479">Metal-binding</keyword>
<name>A0A811NAG4_9POAL</name>
<evidence type="ECO:0000256" key="2">
    <source>
        <dbReference type="ARBA" id="ARBA00023002"/>
    </source>
</evidence>
<organism evidence="6 7">
    <name type="scientific">Miscanthus lutarioriparius</name>
    <dbReference type="NCBI Taxonomy" id="422564"/>
    <lineage>
        <taxon>Eukaryota</taxon>
        <taxon>Viridiplantae</taxon>
        <taxon>Streptophyta</taxon>
        <taxon>Embryophyta</taxon>
        <taxon>Tracheophyta</taxon>
        <taxon>Spermatophyta</taxon>
        <taxon>Magnoliopsida</taxon>
        <taxon>Liliopsida</taxon>
        <taxon>Poales</taxon>
        <taxon>Poaceae</taxon>
        <taxon>PACMAD clade</taxon>
        <taxon>Panicoideae</taxon>
        <taxon>Andropogonodae</taxon>
        <taxon>Andropogoneae</taxon>
        <taxon>Saccharinae</taxon>
        <taxon>Miscanthus</taxon>
    </lineage>
</organism>
<dbReference type="Pfam" id="PF14226">
    <property type="entry name" value="DIOX_N"/>
    <property type="match status" value="1"/>
</dbReference>
<gene>
    <name evidence="6" type="ORF">NCGR_LOCUS12889</name>
</gene>
<dbReference type="EMBL" id="CAJGYO010000003">
    <property type="protein sequence ID" value="CAD6219091.1"/>
    <property type="molecule type" value="Genomic_DNA"/>
</dbReference>
<evidence type="ECO:0000256" key="1">
    <source>
        <dbReference type="ARBA" id="ARBA00022723"/>
    </source>
</evidence>
<dbReference type="AlphaFoldDB" id="A0A811NAG4"/>
<protein>
    <recommendedName>
        <fullName evidence="5">Non-haem dioxygenase N-terminal domain-containing protein</fullName>
    </recommendedName>
</protein>
<keyword evidence="3" id="KW-0408">Iron</keyword>
<feature type="compositionally biased region" description="Basic and acidic residues" evidence="4">
    <location>
        <begin position="83"/>
        <end position="100"/>
    </location>
</feature>
<evidence type="ECO:0000313" key="7">
    <source>
        <dbReference type="Proteomes" id="UP000604825"/>
    </source>
</evidence>
<comment type="caution">
    <text evidence="6">The sequence shown here is derived from an EMBL/GenBank/DDBJ whole genome shotgun (WGS) entry which is preliminary data.</text>
</comment>
<dbReference type="InterPro" id="IPR027443">
    <property type="entry name" value="IPNS-like_sf"/>
</dbReference>
<evidence type="ECO:0000259" key="5">
    <source>
        <dbReference type="Pfam" id="PF14226"/>
    </source>
</evidence>
<evidence type="ECO:0000256" key="4">
    <source>
        <dbReference type="SAM" id="MobiDB-lite"/>
    </source>
</evidence>
<reference evidence="6" key="1">
    <citation type="submission" date="2020-10" db="EMBL/GenBank/DDBJ databases">
        <authorList>
            <person name="Han B."/>
            <person name="Lu T."/>
            <person name="Zhao Q."/>
            <person name="Huang X."/>
            <person name="Zhao Y."/>
        </authorList>
    </citation>
    <scope>NUCLEOTIDE SEQUENCE</scope>
</reference>
<dbReference type="InterPro" id="IPR026992">
    <property type="entry name" value="DIOX_N"/>
</dbReference>